<reference evidence="3 4" key="1">
    <citation type="submission" date="2019-03" db="EMBL/GenBank/DDBJ databases">
        <title>Characterization of a novel Mycoplasma cynos real-time PCR assay.</title>
        <authorList>
            <person name="Tallmadge R.L."/>
            <person name="Mitchell P.K."/>
            <person name="Goodman L."/>
        </authorList>
    </citation>
    <scope>NUCLEOTIDE SEQUENCE [LARGE SCALE GENOMIC DNA]</scope>
    <source>
        <strain evidence="3 4">1642</strain>
    </source>
</reference>
<dbReference type="GO" id="GO:0042276">
    <property type="term" value="P:error-prone translesion synthesis"/>
    <property type="evidence" value="ECO:0007669"/>
    <property type="project" value="TreeGrafter"/>
</dbReference>
<evidence type="ECO:0000313" key="4">
    <source>
        <dbReference type="Proteomes" id="UP000320801"/>
    </source>
</evidence>
<dbReference type="Pfam" id="PF00817">
    <property type="entry name" value="IMS"/>
    <property type="match status" value="1"/>
</dbReference>
<dbReference type="SUPFAM" id="SSF56672">
    <property type="entry name" value="DNA/RNA polymerases"/>
    <property type="match status" value="1"/>
</dbReference>
<dbReference type="EMBL" id="SMDN01000005">
    <property type="protein sequence ID" value="TQC51608.1"/>
    <property type="molecule type" value="Genomic_DNA"/>
</dbReference>
<dbReference type="Gene3D" id="3.40.1170.60">
    <property type="match status" value="1"/>
</dbReference>
<evidence type="ECO:0000313" key="3">
    <source>
        <dbReference type="EMBL" id="TQC51608.1"/>
    </source>
</evidence>
<dbReference type="Gene3D" id="3.30.70.270">
    <property type="match status" value="1"/>
</dbReference>
<dbReference type="OrthoDB" id="9808813at2"/>
<dbReference type="Gene3D" id="1.10.150.20">
    <property type="entry name" value="5' to 3' exonuclease, C-terminal subdomain"/>
    <property type="match status" value="1"/>
</dbReference>
<dbReference type="InterPro" id="IPR001126">
    <property type="entry name" value="UmuC"/>
</dbReference>
<dbReference type="InterPro" id="IPR043502">
    <property type="entry name" value="DNA/RNA_pol_sf"/>
</dbReference>
<dbReference type="GO" id="GO:0005829">
    <property type="term" value="C:cytosol"/>
    <property type="evidence" value="ECO:0007669"/>
    <property type="project" value="TreeGrafter"/>
</dbReference>
<dbReference type="InterPro" id="IPR024728">
    <property type="entry name" value="PolY_HhH_motif"/>
</dbReference>
<comment type="caution">
    <text evidence="3">The sequence shown here is derived from an EMBL/GenBank/DDBJ whole genome shotgun (WGS) entry which is preliminary data.</text>
</comment>
<dbReference type="InterPro" id="IPR036775">
    <property type="entry name" value="DNA_pol_Y-fam_lit_finger_sf"/>
</dbReference>
<dbReference type="PANTHER" id="PTHR11076:SF33">
    <property type="entry name" value="DNA POLYMERASE KAPPA"/>
    <property type="match status" value="1"/>
</dbReference>
<dbReference type="PANTHER" id="PTHR11076">
    <property type="entry name" value="DNA REPAIR POLYMERASE UMUC / TRANSFERASE FAMILY MEMBER"/>
    <property type="match status" value="1"/>
</dbReference>
<accession>A0A507SQK1</accession>
<dbReference type="InterPro" id="IPR050116">
    <property type="entry name" value="DNA_polymerase-Y"/>
</dbReference>
<evidence type="ECO:0000256" key="1">
    <source>
        <dbReference type="ARBA" id="ARBA00010945"/>
    </source>
</evidence>
<gene>
    <name evidence="3" type="ORF">E1I18_01740</name>
</gene>
<comment type="similarity">
    <text evidence="1">Belongs to the DNA polymerase type-Y family.</text>
</comment>
<proteinExistence type="inferred from homology"/>
<dbReference type="GO" id="GO:0003887">
    <property type="term" value="F:DNA-directed DNA polymerase activity"/>
    <property type="evidence" value="ECO:0007669"/>
    <property type="project" value="InterPro"/>
</dbReference>
<organism evidence="3 4">
    <name type="scientific">Mycoplasmopsis mucosicanis</name>
    <dbReference type="NCBI Taxonomy" id="458208"/>
    <lineage>
        <taxon>Bacteria</taxon>
        <taxon>Bacillati</taxon>
        <taxon>Mycoplasmatota</taxon>
        <taxon>Mycoplasmoidales</taxon>
        <taxon>Metamycoplasmataceae</taxon>
        <taxon>Mycoplasmopsis</taxon>
    </lineage>
</organism>
<dbReference type="InterPro" id="IPR022880">
    <property type="entry name" value="DNApol_IV"/>
</dbReference>
<dbReference type="Pfam" id="PF11799">
    <property type="entry name" value="IMS_C"/>
    <property type="match status" value="1"/>
</dbReference>
<protein>
    <submittedName>
        <fullName evidence="3">DNA polymerase IV</fullName>
    </submittedName>
</protein>
<dbReference type="Pfam" id="PF11798">
    <property type="entry name" value="IMS_HHH"/>
    <property type="match status" value="1"/>
</dbReference>
<evidence type="ECO:0000259" key="2">
    <source>
        <dbReference type="PROSITE" id="PS50173"/>
    </source>
</evidence>
<dbReference type="GO" id="GO:0006281">
    <property type="term" value="P:DNA repair"/>
    <property type="evidence" value="ECO:0007669"/>
    <property type="project" value="InterPro"/>
</dbReference>
<keyword evidence="4" id="KW-1185">Reference proteome</keyword>
<dbReference type="SUPFAM" id="SSF100879">
    <property type="entry name" value="Lesion bypass DNA polymerase (Y-family), little finger domain"/>
    <property type="match status" value="1"/>
</dbReference>
<dbReference type="PROSITE" id="PS50173">
    <property type="entry name" value="UMUC"/>
    <property type="match status" value="1"/>
</dbReference>
<name>A0A507SQK1_9BACT</name>
<dbReference type="Proteomes" id="UP000320801">
    <property type="component" value="Unassembled WGS sequence"/>
</dbReference>
<feature type="domain" description="UmuC" evidence="2">
    <location>
        <begin position="5"/>
        <end position="185"/>
    </location>
</feature>
<dbReference type="CDD" id="cd03586">
    <property type="entry name" value="PolY_Pol_IV_kappa"/>
    <property type="match status" value="1"/>
</dbReference>
<dbReference type="InterPro" id="IPR017961">
    <property type="entry name" value="DNA_pol_Y-fam_little_finger"/>
</dbReference>
<dbReference type="RefSeq" id="WP_141483881.1">
    <property type="nucleotide sequence ID" value="NZ_SMDN01000005.1"/>
</dbReference>
<dbReference type="GO" id="GO:0009432">
    <property type="term" value="P:SOS response"/>
    <property type="evidence" value="ECO:0007669"/>
    <property type="project" value="TreeGrafter"/>
</dbReference>
<dbReference type="InterPro" id="IPR043128">
    <property type="entry name" value="Rev_trsase/Diguanyl_cyclase"/>
</dbReference>
<dbReference type="Gene3D" id="3.30.1490.100">
    <property type="entry name" value="DNA polymerase, Y-family, little finger domain"/>
    <property type="match status" value="1"/>
</dbReference>
<sequence length="412" mass="47763">MDKIIFHVDFDSYFASAHRVLNPQYENKPIAIGKNQRRAIAASVSYELKNKGVKAGWPNFKIIEVEPKTIFIEPNFELYVNLSNKIFDFLAKKYTDKIEVYSIDECWIDMSNLCNEKNAVYVAQKMQAQIKAKFRIPVSIGISYNKFLAKMTTDLAKPFNVLFTHPSDIKDRIWPLHIEKYFGIGKSTAEKLIALGVDTIGKLAARSKHDIYLYEIFRSQTPKFVNEARGQGCDKLNYQHNELKSIGNEITFLSIDLDDRDEILKILYKLSEKVSLRAQNRNLLGYVITLSLRTTERVWKRQQTTLKFPINDHEKIYEYGAKIFNRIFKDDYIRGIGIKLSNLVSEFEIGHPQNIFEHHQAPLDDKIKLLVKDINNKIKSKALQTGSEFVKDKTKNIVHSRFLNEDMIKKGI</sequence>
<dbReference type="GO" id="GO:0003684">
    <property type="term" value="F:damaged DNA binding"/>
    <property type="evidence" value="ECO:0007669"/>
    <property type="project" value="InterPro"/>
</dbReference>
<dbReference type="AlphaFoldDB" id="A0A507SQK1"/>